<protein>
    <submittedName>
        <fullName evidence="1">Uncharacterized protein</fullName>
    </submittedName>
</protein>
<name>A0A8S5RG28_9VIRU</name>
<accession>A0A8S5RG28</accession>
<proteinExistence type="predicted"/>
<dbReference type="Pfam" id="PF20458">
    <property type="entry name" value="DUF6711"/>
    <property type="match status" value="1"/>
</dbReference>
<sequence length="150" mass="17252">MAGFEKAKGLVSIATGYSGGDYQYTKIDKYIAANNLNITPGRAQDLDSYVNANGHLKRNVLKHMRDGIAFSTIYMKNTTMRSFMNILTTGMKQKDCAGLPEKKIRIRYFNEWTNDYDHGFFYVPDVQFQYGGTYEGVPTYMPISWEFIEY</sequence>
<reference evidence="1" key="1">
    <citation type="journal article" date="2021" name="Proc. Natl. Acad. Sci. U.S.A.">
        <title>A Catalog of Tens of Thousands of Viruses from Human Metagenomes Reveals Hidden Associations with Chronic Diseases.</title>
        <authorList>
            <person name="Tisza M.J."/>
            <person name="Buck C.B."/>
        </authorList>
    </citation>
    <scope>NUCLEOTIDE SEQUENCE</scope>
    <source>
        <strain evidence="1">CtQmo6</strain>
    </source>
</reference>
<dbReference type="InterPro" id="IPR046557">
    <property type="entry name" value="DUF6711"/>
</dbReference>
<dbReference type="EMBL" id="BK059102">
    <property type="protein sequence ID" value="DAE30115.1"/>
    <property type="molecule type" value="Genomic_DNA"/>
</dbReference>
<organism evidence="1">
    <name type="scientific">virus sp. ctQmo6</name>
    <dbReference type="NCBI Taxonomy" id="2827990"/>
    <lineage>
        <taxon>Viruses</taxon>
    </lineage>
</organism>
<evidence type="ECO:0000313" key="1">
    <source>
        <dbReference type="EMBL" id="DAE30115.1"/>
    </source>
</evidence>